<dbReference type="InterPro" id="IPR049713">
    <property type="entry name" value="Pr6Pr-like"/>
</dbReference>
<gene>
    <name evidence="2" type="ORF">GV789_04345</name>
    <name evidence="3" type="ORF">GV794_03020</name>
</gene>
<evidence type="ECO:0000313" key="2">
    <source>
        <dbReference type="EMBL" id="NEW43689.1"/>
    </source>
</evidence>
<protein>
    <recommendedName>
        <fullName evidence="6">Pr6Pr family membrane protein</fullName>
    </recommendedName>
</protein>
<feature type="transmembrane region" description="Helical" evidence="1">
    <location>
        <begin position="173"/>
        <end position="200"/>
    </location>
</feature>
<keyword evidence="1" id="KW-1133">Transmembrane helix</keyword>
<feature type="transmembrane region" description="Helical" evidence="1">
    <location>
        <begin position="12"/>
        <end position="32"/>
    </location>
</feature>
<dbReference type="Proteomes" id="UP000468928">
    <property type="component" value="Unassembled WGS sequence"/>
</dbReference>
<organism evidence="2 4">
    <name type="scientific">Nocardia cyriacigeorgica</name>
    <dbReference type="NCBI Taxonomy" id="135487"/>
    <lineage>
        <taxon>Bacteria</taxon>
        <taxon>Bacillati</taxon>
        <taxon>Actinomycetota</taxon>
        <taxon>Actinomycetes</taxon>
        <taxon>Mycobacteriales</taxon>
        <taxon>Nocardiaceae</taxon>
        <taxon>Nocardia</taxon>
    </lineage>
</organism>
<feature type="transmembrane region" description="Helical" evidence="1">
    <location>
        <begin position="136"/>
        <end position="153"/>
    </location>
</feature>
<evidence type="ECO:0008006" key="6">
    <source>
        <dbReference type="Google" id="ProtNLM"/>
    </source>
</evidence>
<dbReference type="Proteomes" id="UP000470876">
    <property type="component" value="Unassembled WGS sequence"/>
</dbReference>
<evidence type="ECO:0000256" key="1">
    <source>
        <dbReference type="SAM" id="Phobius"/>
    </source>
</evidence>
<comment type="caution">
    <text evidence="2">The sequence shown here is derived from an EMBL/GenBank/DDBJ whole genome shotgun (WGS) entry which is preliminary data.</text>
</comment>
<evidence type="ECO:0000313" key="4">
    <source>
        <dbReference type="Proteomes" id="UP000468928"/>
    </source>
</evidence>
<evidence type="ECO:0000313" key="5">
    <source>
        <dbReference type="Proteomes" id="UP000470876"/>
    </source>
</evidence>
<name>A0A6P1D2F9_9NOCA</name>
<dbReference type="EMBL" id="JAAGUZ010000008">
    <property type="protein sequence ID" value="NEW43689.1"/>
    <property type="molecule type" value="Genomic_DNA"/>
</dbReference>
<evidence type="ECO:0000313" key="3">
    <source>
        <dbReference type="EMBL" id="NEW54640.1"/>
    </source>
</evidence>
<dbReference type="RefSeq" id="WP_163828421.1">
    <property type="nucleotide sequence ID" value="NZ_JAAGUX010000003.1"/>
</dbReference>
<sequence length="217" mass="23672">MITSWGTPAWIRVLRLAFGVLGVVALAWIPIRAIGEADFSTANYFSYFTIQSNVLGVVVLLIGALVDPRDDRWQAVRGASTLYLLITGVVYAVLLANIDVMLTDRWINDVLHRLLPLVMMLDWVLVPVSLGLTGRLLGALLIYPAVYGAYSLIRGPIVGWYPYPFLDPREQGYASLVIGLVVLAGVFALLAVAVVALGGLAHRWQDGRRTAAEPRSA</sequence>
<dbReference type="EMBL" id="JAAGUX010000003">
    <property type="protein sequence ID" value="NEW54640.1"/>
    <property type="molecule type" value="Genomic_DNA"/>
</dbReference>
<dbReference type="NCBIfam" id="NF038065">
    <property type="entry name" value="Pr6Pr"/>
    <property type="match status" value="1"/>
</dbReference>
<proteinExistence type="predicted"/>
<reference evidence="4 5" key="1">
    <citation type="submission" date="2020-01" db="EMBL/GenBank/DDBJ databases">
        <title>Genetics and antimicrobial susceptibilities of Nocardia species isolated from the soil; a comparison with species isolated from humans.</title>
        <authorList>
            <person name="Carrasco G."/>
            <person name="Monzon S."/>
            <person name="Sansegundo M."/>
            <person name="Garcia E."/>
            <person name="Garrido N."/>
            <person name="Medina M.J."/>
            <person name="Villalon P."/>
            <person name="Ramirez-Arocha A.C."/>
            <person name="Jimenez P."/>
            <person name="Cuesta I."/>
            <person name="Valdezate S."/>
        </authorList>
    </citation>
    <scope>NUCLEOTIDE SEQUENCE [LARGE SCALE GENOMIC DNA]</scope>
    <source>
        <strain evidence="2 4">CNM20110639</strain>
        <strain evidence="3 5">CNM20110649</strain>
    </source>
</reference>
<feature type="transmembrane region" description="Helical" evidence="1">
    <location>
        <begin position="44"/>
        <end position="66"/>
    </location>
</feature>
<feature type="transmembrane region" description="Helical" evidence="1">
    <location>
        <begin position="110"/>
        <end position="129"/>
    </location>
</feature>
<keyword evidence="1" id="KW-0472">Membrane</keyword>
<feature type="transmembrane region" description="Helical" evidence="1">
    <location>
        <begin position="78"/>
        <end position="98"/>
    </location>
</feature>
<keyword evidence="1" id="KW-0812">Transmembrane</keyword>
<accession>A0A6P1D2F9</accession>
<keyword evidence="5" id="KW-1185">Reference proteome</keyword>
<dbReference type="AlphaFoldDB" id="A0A6P1D2F9"/>